<name>A0ABR3IZE8_9AGAR</name>
<keyword evidence="3" id="KW-1185">Reference proteome</keyword>
<comment type="caution">
    <text evidence="2">The sequence shown here is derived from an EMBL/GenBank/DDBJ whole genome shotgun (WGS) entry which is preliminary data.</text>
</comment>
<feature type="region of interest" description="Disordered" evidence="1">
    <location>
        <begin position="42"/>
        <end position="65"/>
    </location>
</feature>
<feature type="region of interest" description="Disordered" evidence="1">
    <location>
        <begin position="1"/>
        <end position="25"/>
    </location>
</feature>
<proteinExistence type="predicted"/>
<organism evidence="2 3">
    <name type="scientific">Hohenbuehelia grisea</name>
    <dbReference type="NCBI Taxonomy" id="104357"/>
    <lineage>
        <taxon>Eukaryota</taxon>
        <taxon>Fungi</taxon>
        <taxon>Dikarya</taxon>
        <taxon>Basidiomycota</taxon>
        <taxon>Agaricomycotina</taxon>
        <taxon>Agaricomycetes</taxon>
        <taxon>Agaricomycetidae</taxon>
        <taxon>Agaricales</taxon>
        <taxon>Pleurotineae</taxon>
        <taxon>Pleurotaceae</taxon>
        <taxon>Hohenbuehelia</taxon>
    </lineage>
</organism>
<gene>
    <name evidence="2" type="ORF">HGRIS_010485</name>
</gene>
<accession>A0ABR3IZE8</accession>
<protein>
    <submittedName>
        <fullName evidence="2">Uncharacterized protein</fullName>
    </submittedName>
</protein>
<reference evidence="3" key="1">
    <citation type="submission" date="2024-06" db="EMBL/GenBank/DDBJ databases">
        <title>Multi-omics analyses provide insights into the biosynthesis of the anticancer antibiotic pleurotin in Hohenbuehelia grisea.</title>
        <authorList>
            <person name="Weaver J.A."/>
            <person name="Alberti F."/>
        </authorList>
    </citation>
    <scope>NUCLEOTIDE SEQUENCE [LARGE SCALE GENOMIC DNA]</scope>
    <source>
        <strain evidence="3">T-177</strain>
    </source>
</reference>
<evidence type="ECO:0000313" key="2">
    <source>
        <dbReference type="EMBL" id="KAL0948684.1"/>
    </source>
</evidence>
<dbReference type="EMBL" id="JASNQZ010000013">
    <property type="protein sequence ID" value="KAL0948684.1"/>
    <property type="molecule type" value="Genomic_DNA"/>
</dbReference>
<evidence type="ECO:0000313" key="3">
    <source>
        <dbReference type="Proteomes" id="UP001556367"/>
    </source>
</evidence>
<evidence type="ECO:0000256" key="1">
    <source>
        <dbReference type="SAM" id="MobiDB-lite"/>
    </source>
</evidence>
<sequence>MTSVKKDKGKGKVRDKQASPESDPEFRVAKVIILPNGVYVPDSDEEEELSEPAPKHHSRSRKEETLRQLTYRMPLEKFPSNLQVQILQSQGLAVIDLEHGILFRKDEDYSEVEKRLQKLFGRLWTHFNAHQELAGDETTNVFVSDFLVCCRDWSDIYVLPHVKYPDGQHLYINSKGRRAGFLEHALVLSMWCSS</sequence>
<dbReference type="Proteomes" id="UP001556367">
    <property type="component" value="Unassembled WGS sequence"/>
</dbReference>